<accession>A0A3M2Z8U6</accession>
<evidence type="ECO:0000313" key="2">
    <source>
        <dbReference type="Proteomes" id="UP000282378"/>
    </source>
</evidence>
<organism evidence="1 2">
    <name type="scientific">Pseudomonas syringae pv. maculicola</name>
    <dbReference type="NCBI Taxonomy" id="59511"/>
    <lineage>
        <taxon>Bacteria</taxon>
        <taxon>Pseudomonadati</taxon>
        <taxon>Pseudomonadota</taxon>
        <taxon>Gammaproteobacteria</taxon>
        <taxon>Pseudomonadales</taxon>
        <taxon>Pseudomonadaceae</taxon>
        <taxon>Pseudomonas</taxon>
    </lineage>
</organism>
<gene>
    <name evidence="1" type="ORF">APX70_07520</name>
</gene>
<feature type="non-terminal residue" evidence="1">
    <location>
        <position position="37"/>
    </location>
</feature>
<dbReference type="Proteomes" id="UP000282378">
    <property type="component" value="Unassembled WGS sequence"/>
</dbReference>
<dbReference type="EMBL" id="RBNL01001891">
    <property type="protein sequence ID" value="RML84620.1"/>
    <property type="molecule type" value="Genomic_DNA"/>
</dbReference>
<dbReference type="AlphaFoldDB" id="A0A3M2Z8U6"/>
<name>A0A3M2Z8U6_PSEYM</name>
<evidence type="ECO:0000313" key="1">
    <source>
        <dbReference type="EMBL" id="RML84620.1"/>
    </source>
</evidence>
<proteinExistence type="predicted"/>
<sequence>MQALNKGEEALAVECASKIAEIEALRDQEQELADQFG</sequence>
<reference evidence="1 2" key="1">
    <citation type="submission" date="2018-08" db="EMBL/GenBank/DDBJ databases">
        <title>Recombination of ecologically and evolutionarily significant loci maintains genetic cohesion in the Pseudomonas syringae species complex.</title>
        <authorList>
            <person name="Dillon M."/>
            <person name="Thakur S."/>
            <person name="Almeida R.N.D."/>
            <person name="Weir B.S."/>
            <person name="Guttman D.S."/>
        </authorList>
    </citation>
    <scope>NUCLEOTIDE SEQUENCE [LARGE SCALE GENOMIC DNA]</scope>
    <source>
        <strain evidence="1 2">88_10</strain>
    </source>
</reference>
<comment type="caution">
    <text evidence="1">The sequence shown here is derived from an EMBL/GenBank/DDBJ whole genome shotgun (WGS) entry which is preliminary data.</text>
</comment>
<protein>
    <submittedName>
        <fullName evidence="1">PspA/IM30 protein</fullName>
    </submittedName>
</protein>